<reference evidence="5" key="1">
    <citation type="submission" date="2025-08" db="UniProtKB">
        <authorList>
            <consortium name="RefSeq"/>
        </authorList>
    </citation>
    <scope>IDENTIFICATION</scope>
    <source>
        <tissue evidence="5">Sperm</tissue>
    </source>
</reference>
<dbReference type="GeneID" id="116958400"/>
<dbReference type="InterPro" id="IPR000757">
    <property type="entry name" value="Beta-glucanase-like"/>
</dbReference>
<evidence type="ECO:0000256" key="1">
    <source>
        <dbReference type="ARBA" id="ARBA00006865"/>
    </source>
</evidence>
<dbReference type="PANTHER" id="PTHR10963">
    <property type="entry name" value="GLYCOSYL HYDROLASE-RELATED"/>
    <property type="match status" value="1"/>
</dbReference>
<evidence type="ECO:0000313" key="5">
    <source>
        <dbReference type="RefSeq" id="XP_032836867.1"/>
    </source>
</evidence>
<keyword evidence="4" id="KW-1185">Reference proteome</keyword>
<sequence length="391" mass="43711">MACHAHHGWMSVSTLLLLVSVLLPTPLDAVAPACSTFPCQDFCDQTAAPCNGLVLEELWESFDLDTWEHENTLAGGGAWEFQHYTNSRRNSYVRDGTLFIRPTLTEEVYGEEFVRTGTLSIWGLHPPDECTGVAFYGCERSGRPGASVVNPVQSASIRTARSFAFTYGRLEVTARMPTGDWLWPGIWLLPKRNAYGSWPLSGHIKVVESRGNVDLKDSGGVSHGVDEMDSVLHWGPSADLNAWWRTYATRKAKEGTFGTAFHKYEVERTPDYMRFLLDGEEILKVAPGAGGFWALGEFPSHVDNPWKGASKMAPFDQEFYLVLNLAVGGASNFLDEWTNRPHPKPWNNSAPTAMLDFYNAKAKWFPTWKRAVNNGEDAALQVRAIRVWAYK</sequence>
<evidence type="ECO:0000259" key="3">
    <source>
        <dbReference type="PROSITE" id="PS51762"/>
    </source>
</evidence>
<dbReference type="Gene3D" id="2.60.120.200">
    <property type="match status" value="1"/>
</dbReference>
<protein>
    <submittedName>
        <fullName evidence="5">Beta-1,3-glucan-binding protein-like</fullName>
    </submittedName>
</protein>
<accession>A0AAJ7UL83</accession>
<dbReference type="RefSeq" id="XP_032836867.1">
    <property type="nucleotide sequence ID" value="XM_032980976.1"/>
</dbReference>
<dbReference type="KEGG" id="pmrn:116958400"/>
<dbReference type="AlphaFoldDB" id="A0AAJ7UL83"/>
<gene>
    <name evidence="5" type="primary">LOC116958400</name>
</gene>
<dbReference type="InterPro" id="IPR013320">
    <property type="entry name" value="ConA-like_dom_sf"/>
</dbReference>
<dbReference type="GO" id="GO:0004553">
    <property type="term" value="F:hydrolase activity, hydrolyzing O-glycosyl compounds"/>
    <property type="evidence" value="ECO:0007669"/>
    <property type="project" value="InterPro"/>
</dbReference>
<proteinExistence type="inferred from homology"/>
<comment type="similarity">
    <text evidence="1">Belongs to the glycosyl hydrolase 16 family.</text>
</comment>
<name>A0AAJ7UL83_PETMA</name>
<dbReference type="CDD" id="cd08024">
    <property type="entry name" value="GH16_CCF"/>
    <property type="match status" value="1"/>
</dbReference>
<dbReference type="Proteomes" id="UP001318040">
    <property type="component" value="Chromosome 77"/>
</dbReference>
<organism evidence="4 5">
    <name type="scientific">Petromyzon marinus</name>
    <name type="common">Sea lamprey</name>
    <dbReference type="NCBI Taxonomy" id="7757"/>
    <lineage>
        <taxon>Eukaryota</taxon>
        <taxon>Metazoa</taxon>
        <taxon>Chordata</taxon>
        <taxon>Craniata</taxon>
        <taxon>Vertebrata</taxon>
        <taxon>Cyclostomata</taxon>
        <taxon>Hyperoartia</taxon>
        <taxon>Petromyzontiformes</taxon>
        <taxon>Petromyzontidae</taxon>
        <taxon>Petromyzon</taxon>
    </lineage>
</organism>
<evidence type="ECO:0000313" key="4">
    <source>
        <dbReference type="Proteomes" id="UP001318040"/>
    </source>
</evidence>
<dbReference type="GO" id="GO:0005975">
    <property type="term" value="P:carbohydrate metabolic process"/>
    <property type="evidence" value="ECO:0007669"/>
    <property type="project" value="InterPro"/>
</dbReference>
<dbReference type="PANTHER" id="PTHR10963:SF55">
    <property type="entry name" value="GLYCOSIDE HYDROLASE FAMILY 16 PROTEIN"/>
    <property type="match status" value="1"/>
</dbReference>
<dbReference type="InterPro" id="IPR050546">
    <property type="entry name" value="Glycosyl_Hydrlase_16"/>
</dbReference>
<feature type="chain" id="PRO_5042542826" evidence="2">
    <location>
        <begin position="30"/>
        <end position="391"/>
    </location>
</feature>
<feature type="domain" description="GH16" evidence="3">
    <location>
        <begin position="18"/>
        <end position="391"/>
    </location>
</feature>
<dbReference type="PROSITE" id="PS51762">
    <property type="entry name" value="GH16_2"/>
    <property type="match status" value="1"/>
</dbReference>
<feature type="signal peptide" evidence="2">
    <location>
        <begin position="1"/>
        <end position="29"/>
    </location>
</feature>
<dbReference type="SUPFAM" id="SSF49899">
    <property type="entry name" value="Concanavalin A-like lectins/glucanases"/>
    <property type="match status" value="1"/>
</dbReference>
<keyword evidence="2" id="KW-0732">Signal</keyword>
<evidence type="ECO:0000256" key="2">
    <source>
        <dbReference type="SAM" id="SignalP"/>
    </source>
</evidence>